<accession>A0ABW2CD38</accession>
<organism evidence="1 2">
    <name type="scientific">Actinomadura yumaensis</name>
    <dbReference type="NCBI Taxonomy" id="111807"/>
    <lineage>
        <taxon>Bacteria</taxon>
        <taxon>Bacillati</taxon>
        <taxon>Actinomycetota</taxon>
        <taxon>Actinomycetes</taxon>
        <taxon>Streptosporangiales</taxon>
        <taxon>Thermomonosporaceae</taxon>
        <taxon>Actinomadura</taxon>
    </lineage>
</organism>
<keyword evidence="2" id="KW-1185">Reference proteome</keyword>
<dbReference type="RefSeq" id="WP_160824045.1">
    <property type="nucleotide sequence ID" value="NZ_JBHSXE010000001.1"/>
</dbReference>
<evidence type="ECO:0000313" key="1">
    <source>
        <dbReference type="EMBL" id="MFC6879434.1"/>
    </source>
</evidence>
<comment type="caution">
    <text evidence="1">The sequence shown here is derived from an EMBL/GenBank/DDBJ whole genome shotgun (WGS) entry which is preliminary data.</text>
</comment>
<sequence>MRSPDEGSELSFEQDIKPLFRSKDRDAMLAYFDLFDHADVAEHADAIIGSLLSGHMPCDGGWPEAHLERLQRWIDMGKPA</sequence>
<proteinExistence type="predicted"/>
<protein>
    <submittedName>
        <fullName evidence="1">Uncharacterized protein</fullName>
    </submittedName>
</protein>
<gene>
    <name evidence="1" type="ORF">ACFQKB_06605</name>
</gene>
<dbReference type="EMBL" id="JBHSXS010000002">
    <property type="protein sequence ID" value="MFC6879434.1"/>
    <property type="molecule type" value="Genomic_DNA"/>
</dbReference>
<dbReference type="Proteomes" id="UP001596380">
    <property type="component" value="Unassembled WGS sequence"/>
</dbReference>
<evidence type="ECO:0000313" key="2">
    <source>
        <dbReference type="Proteomes" id="UP001596380"/>
    </source>
</evidence>
<reference evidence="2" key="1">
    <citation type="journal article" date="2019" name="Int. J. Syst. Evol. Microbiol.">
        <title>The Global Catalogue of Microorganisms (GCM) 10K type strain sequencing project: providing services to taxonomists for standard genome sequencing and annotation.</title>
        <authorList>
            <consortium name="The Broad Institute Genomics Platform"/>
            <consortium name="The Broad Institute Genome Sequencing Center for Infectious Disease"/>
            <person name="Wu L."/>
            <person name="Ma J."/>
        </authorList>
    </citation>
    <scope>NUCLEOTIDE SEQUENCE [LARGE SCALE GENOMIC DNA]</scope>
    <source>
        <strain evidence="2">JCM 3369</strain>
    </source>
</reference>
<name>A0ABW2CD38_9ACTN</name>